<accession>A0AAD3XSQ1</accession>
<keyword evidence="2" id="KW-1185">Reference proteome</keyword>
<dbReference type="AlphaFoldDB" id="A0AAD3XSQ1"/>
<evidence type="ECO:0000313" key="2">
    <source>
        <dbReference type="Proteomes" id="UP001279734"/>
    </source>
</evidence>
<dbReference type="EMBL" id="BSYO01000016">
    <property type="protein sequence ID" value="GMH16182.1"/>
    <property type="molecule type" value="Genomic_DNA"/>
</dbReference>
<proteinExistence type="predicted"/>
<dbReference type="Proteomes" id="UP001279734">
    <property type="component" value="Unassembled WGS sequence"/>
</dbReference>
<name>A0AAD3XSQ1_NEPGR</name>
<sequence>MLLLNLIGFGSGWGELSQAAECLSPEDVGSARRMLILYCVKQGRSSLWVARGCCILVDPLLVLGWSWAVLVLLPLLQLLALKKAMLLLSVSEGAAARKVAVSWYISIALQSAPLLRVGAGVSGSLTAACCALA</sequence>
<evidence type="ECO:0000313" key="1">
    <source>
        <dbReference type="EMBL" id="GMH16182.1"/>
    </source>
</evidence>
<gene>
    <name evidence="1" type="ORF">Nepgr_018023</name>
</gene>
<protein>
    <submittedName>
        <fullName evidence="1">Uncharacterized protein</fullName>
    </submittedName>
</protein>
<comment type="caution">
    <text evidence="1">The sequence shown here is derived from an EMBL/GenBank/DDBJ whole genome shotgun (WGS) entry which is preliminary data.</text>
</comment>
<reference evidence="1" key="1">
    <citation type="submission" date="2023-05" db="EMBL/GenBank/DDBJ databases">
        <title>Nepenthes gracilis genome sequencing.</title>
        <authorList>
            <person name="Fukushima K."/>
        </authorList>
    </citation>
    <scope>NUCLEOTIDE SEQUENCE</scope>
    <source>
        <strain evidence="1">SING2019-196</strain>
    </source>
</reference>
<organism evidence="1 2">
    <name type="scientific">Nepenthes gracilis</name>
    <name type="common">Slender pitcher plant</name>
    <dbReference type="NCBI Taxonomy" id="150966"/>
    <lineage>
        <taxon>Eukaryota</taxon>
        <taxon>Viridiplantae</taxon>
        <taxon>Streptophyta</taxon>
        <taxon>Embryophyta</taxon>
        <taxon>Tracheophyta</taxon>
        <taxon>Spermatophyta</taxon>
        <taxon>Magnoliopsida</taxon>
        <taxon>eudicotyledons</taxon>
        <taxon>Gunneridae</taxon>
        <taxon>Pentapetalae</taxon>
        <taxon>Caryophyllales</taxon>
        <taxon>Nepenthaceae</taxon>
        <taxon>Nepenthes</taxon>
    </lineage>
</organism>